<dbReference type="InterPro" id="IPR033136">
    <property type="entry name" value="DNA_ligase_CS"/>
</dbReference>
<dbReference type="PROSITE" id="PS01056">
    <property type="entry name" value="DNA_LIGASE_N2"/>
    <property type="match status" value="1"/>
</dbReference>
<dbReference type="AlphaFoldDB" id="A0A418L618"/>
<dbReference type="NCBIfam" id="NF005932">
    <property type="entry name" value="PRK07956.1"/>
    <property type="match status" value="1"/>
</dbReference>
<dbReference type="InterPro" id="IPR013840">
    <property type="entry name" value="DNAligase_N"/>
</dbReference>
<evidence type="ECO:0000313" key="16">
    <source>
        <dbReference type="EMBL" id="CPT62050.1"/>
    </source>
</evidence>
<dbReference type="GO" id="GO:0006260">
    <property type="term" value="P:DNA replication"/>
    <property type="evidence" value="ECO:0007669"/>
    <property type="project" value="UniProtKB-KW"/>
</dbReference>
<proteinExistence type="inferred from homology"/>
<evidence type="ECO:0000256" key="13">
    <source>
        <dbReference type="HAMAP-Rule" id="MF_01588"/>
    </source>
</evidence>
<comment type="cofactor">
    <cofactor evidence="13">
        <name>Mg(2+)</name>
        <dbReference type="ChEBI" id="CHEBI:18420"/>
    </cofactor>
    <cofactor evidence="13">
        <name>Mn(2+)</name>
        <dbReference type="ChEBI" id="CHEBI:29035"/>
    </cofactor>
</comment>
<comment type="caution">
    <text evidence="16">The sequence shown here is derived from an EMBL/GenBank/DDBJ whole genome shotgun (WGS) entry which is preliminary data.</text>
</comment>
<dbReference type="PANTHER" id="PTHR23389:SF9">
    <property type="entry name" value="DNA LIGASE"/>
    <property type="match status" value="1"/>
</dbReference>
<comment type="function">
    <text evidence="13">DNA ligase that catalyzes the formation of phosphodiester linkages between 5'-phosphoryl and 3'-hydroxyl groups in double-stranded DNA using NAD as a coenzyme and as the energy source for the reaction. It is essential for DNA replication and repair of damaged DNA.</text>
</comment>
<feature type="binding site" evidence="13">
    <location>
        <position position="316"/>
    </location>
    <ligand>
        <name>NAD(+)</name>
        <dbReference type="ChEBI" id="CHEBI:57540"/>
    </ligand>
</feature>
<dbReference type="CDD" id="cd17748">
    <property type="entry name" value="BRCT_DNA_ligase_like"/>
    <property type="match status" value="1"/>
</dbReference>
<evidence type="ECO:0000259" key="15">
    <source>
        <dbReference type="PROSITE" id="PS50172"/>
    </source>
</evidence>
<feature type="active site" description="N6-AMP-lysine intermediate" evidence="13">
    <location>
        <position position="115"/>
    </location>
</feature>
<dbReference type="Pfam" id="PF03120">
    <property type="entry name" value="OB_DNA_ligase"/>
    <property type="match status" value="1"/>
</dbReference>
<keyword evidence="3 13" id="KW-0436">Ligase</keyword>
<dbReference type="FunFam" id="2.40.50.140:FF:000012">
    <property type="entry name" value="DNA ligase"/>
    <property type="match status" value="1"/>
</dbReference>
<keyword evidence="7 13" id="KW-0862">Zinc</keyword>
<dbReference type="Pfam" id="PF01653">
    <property type="entry name" value="DNA_ligase_aden"/>
    <property type="match status" value="1"/>
</dbReference>
<dbReference type="InterPro" id="IPR001679">
    <property type="entry name" value="DNA_ligase"/>
</dbReference>
<dbReference type="Pfam" id="PF03119">
    <property type="entry name" value="DNA_ligase_ZBD"/>
    <property type="match status" value="1"/>
</dbReference>
<feature type="domain" description="BRCT" evidence="15">
    <location>
        <begin position="599"/>
        <end position="681"/>
    </location>
</feature>
<dbReference type="SUPFAM" id="SSF56091">
    <property type="entry name" value="DNA ligase/mRNA capping enzyme, catalytic domain"/>
    <property type="match status" value="1"/>
</dbReference>
<evidence type="ECO:0000256" key="9">
    <source>
        <dbReference type="ARBA" id="ARBA00023027"/>
    </source>
</evidence>
<evidence type="ECO:0000313" key="18">
    <source>
        <dbReference type="Proteomes" id="UP000038487"/>
    </source>
</evidence>
<evidence type="ECO:0000256" key="4">
    <source>
        <dbReference type="ARBA" id="ARBA00022705"/>
    </source>
</evidence>
<dbReference type="GO" id="GO:0046872">
    <property type="term" value="F:metal ion binding"/>
    <property type="evidence" value="ECO:0007669"/>
    <property type="project" value="UniProtKB-KW"/>
</dbReference>
<dbReference type="InterPro" id="IPR010994">
    <property type="entry name" value="RuvA_2-like"/>
</dbReference>
<feature type="binding site" evidence="13">
    <location>
        <position position="136"/>
    </location>
    <ligand>
        <name>NAD(+)</name>
        <dbReference type="ChEBI" id="CHEBI:57540"/>
    </ligand>
</feature>
<keyword evidence="10 13" id="KW-0234">DNA repair</keyword>
<feature type="binding site" evidence="13">
    <location>
        <position position="113"/>
    </location>
    <ligand>
        <name>NAD(+)</name>
        <dbReference type="ChEBI" id="CHEBI:57540"/>
    </ligand>
</feature>
<dbReference type="Proteomes" id="UP000038487">
    <property type="component" value="Unassembled WGS sequence"/>
</dbReference>
<dbReference type="Gene3D" id="1.10.150.20">
    <property type="entry name" value="5' to 3' exonuclease, C-terminal subdomain"/>
    <property type="match status" value="2"/>
</dbReference>
<evidence type="ECO:0000256" key="2">
    <source>
        <dbReference type="ARBA" id="ARBA00013308"/>
    </source>
</evidence>
<evidence type="ECO:0000256" key="14">
    <source>
        <dbReference type="RuleBase" id="RU000618"/>
    </source>
</evidence>
<feature type="binding site" evidence="13">
    <location>
        <position position="435"/>
    </location>
    <ligand>
        <name>Zn(2+)</name>
        <dbReference type="ChEBI" id="CHEBI:29105"/>
    </ligand>
</feature>
<dbReference type="Gene3D" id="3.30.470.30">
    <property type="entry name" value="DNA ligase/mRNA capping enzyme"/>
    <property type="match status" value="1"/>
</dbReference>
<feature type="binding site" evidence="13">
    <location>
        <position position="429"/>
    </location>
    <ligand>
        <name>Zn(2+)</name>
        <dbReference type="ChEBI" id="CHEBI:29105"/>
    </ligand>
</feature>
<dbReference type="InterPro" id="IPR004150">
    <property type="entry name" value="NAD_DNA_ligase_OB"/>
</dbReference>
<dbReference type="PIRSF" id="PIRSF001604">
    <property type="entry name" value="LigA"/>
    <property type="match status" value="1"/>
</dbReference>
<keyword evidence="9 13" id="KW-0520">NAD</keyword>
<dbReference type="FunFam" id="3.30.470.30:FF:000001">
    <property type="entry name" value="DNA ligase"/>
    <property type="match status" value="1"/>
</dbReference>
<evidence type="ECO:0000313" key="17">
    <source>
        <dbReference type="EMBL" id="RIT37424.1"/>
    </source>
</evidence>
<feature type="binding site" evidence="13">
    <location>
        <position position="292"/>
    </location>
    <ligand>
        <name>NAD(+)</name>
        <dbReference type="ChEBI" id="CHEBI:57540"/>
    </ligand>
</feature>
<feature type="binding site" evidence="13">
    <location>
        <position position="176"/>
    </location>
    <ligand>
        <name>NAD(+)</name>
        <dbReference type="ChEBI" id="CHEBI:57540"/>
    </ligand>
</feature>
<dbReference type="FunFam" id="1.10.287.610:FF:000002">
    <property type="entry name" value="DNA ligase"/>
    <property type="match status" value="1"/>
</dbReference>
<dbReference type="EC" id="6.5.1.2" evidence="1 13"/>
<feature type="binding site" evidence="13">
    <location>
        <position position="410"/>
    </location>
    <ligand>
        <name>Zn(2+)</name>
        <dbReference type="ChEBI" id="CHEBI:29105"/>
    </ligand>
</feature>
<comment type="similarity">
    <text evidence="12 13">Belongs to the NAD-dependent DNA ligase family. LigA subfamily.</text>
</comment>
<dbReference type="InterPro" id="IPR012340">
    <property type="entry name" value="NA-bd_OB-fold"/>
</dbReference>
<evidence type="ECO:0000256" key="3">
    <source>
        <dbReference type="ARBA" id="ARBA00022598"/>
    </source>
</evidence>
<dbReference type="Pfam" id="PF00533">
    <property type="entry name" value="BRCT"/>
    <property type="match status" value="1"/>
</dbReference>
<dbReference type="InterPro" id="IPR041663">
    <property type="entry name" value="DisA/LigA_HHH"/>
</dbReference>
<dbReference type="Gene3D" id="3.40.50.10190">
    <property type="entry name" value="BRCT domain"/>
    <property type="match status" value="1"/>
</dbReference>
<dbReference type="NCBIfam" id="TIGR00575">
    <property type="entry name" value="dnlj"/>
    <property type="match status" value="1"/>
</dbReference>
<dbReference type="GO" id="GO:0003911">
    <property type="term" value="F:DNA ligase (NAD+) activity"/>
    <property type="evidence" value="ECO:0007669"/>
    <property type="project" value="UniProtKB-UniRule"/>
</dbReference>
<dbReference type="InterPro" id="IPR036420">
    <property type="entry name" value="BRCT_dom_sf"/>
</dbReference>
<dbReference type="GO" id="GO:0006281">
    <property type="term" value="P:DNA repair"/>
    <property type="evidence" value="ECO:0007669"/>
    <property type="project" value="UniProtKB-KW"/>
</dbReference>
<keyword evidence="4 13" id="KW-0235">DNA replication</keyword>
<evidence type="ECO:0000256" key="11">
    <source>
        <dbReference type="ARBA" id="ARBA00034005"/>
    </source>
</evidence>
<dbReference type="Gene3D" id="6.20.10.30">
    <property type="match status" value="1"/>
</dbReference>
<reference evidence="16 18" key="1">
    <citation type="submission" date="2015-03" db="EMBL/GenBank/DDBJ databases">
        <authorList>
            <consortium name="Pathogen Informatics"/>
            <person name="Murphy D."/>
        </authorList>
    </citation>
    <scope>NUCLEOTIDE SEQUENCE [LARGE SCALE GENOMIC DNA]</scope>
    <source>
        <strain evidence="16 18">PAP036</strain>
    </source>
</reference>
<evidence type="ECO:0000256" key="12">
    <source>
        <dbReference type="ARBA" id="ARBA00060881"/>
    </source>
</evidence>
<dbReference type="InterPro" id="IPR001357">
    <property type="entry name" value="BRCT_dom"/>
</dbReference>
<dbReference type="HAMAP" id="MF_01588">
    <property type="entry name" value="DNA_ligase_A"/>
    <property type="match status" value="1"/>
</dbReference>
<keyword evidence="6 13" id="KW-0227">DNA damage</keyword>
<dbReference type="EMBL" id="CSUW01000013">
    <property type="protein sequence ID" value="CPT62050.1"/>
    <property type="molecule type" value="Genomic_DNA"/>
</dbReference>
<dbReference type="EMBL" id="QXBN01000010">
    <property type="protein sequence ID" value="RIT37424.1"/>
    <property type="molecule type" value="Genomic_DNA"/>
</dbReference>
<dbReference type="FunFam" id="1.10.150.20:FF:000006">
    <property type="entry name" value="DNA ligase"/>
    <property type="match status" value="1"/>
</dbReference>
<feature type="binding site" evidence="13">
    <location>
        <position position="413"/>
    </location>
    <ligand>
        <name>Zn(2+)</name>
        <dbReference type="ChEBI" id="CHEBI:29105"/>
    </ligand>
</feature>
<dbReference type="CDD" id="cd00114">
    <property type="entry name" value="LIGANc"/>
    <property type="match status" value="1"/>
</dbReference>
<reference evidence="17 19" key="2">
    <citation type="submission" date="2018-08" db="EMBL/GenBank/DDBJ databases">
        <title>Linezolid Resistance in Mycobacterium abscessus: MIC Distribution and Comprehensive Investigation of Resistance Mechanisms.</title>
        <authorList>
            <person name="Ye M."/>
            <person name="Xu L."/>
            <person name="Zou Y."/>
            <person name="Li B."/>
            <person name="Guo Q."/>
            <person name="Zhang Y."/>
            <person name="Zhan M."/>
            <person name="Xu B."/>
            <person name="Yu F."/>
            <person name="Zhang Z."/>
            <person name="Chu H."/>
        </authorList>
    </citation>
    <scope>NUCLEOTIDE SEQUENCE [LARGE SCALE GENOMIC DNA]</scope>
    <source>
        <strain evidence="17 19">G143</strain>
    </source>
</reference>
<evidence type="ECO:0000256" key="5">
    <source>
        <dbReference type="ARBA" id="ARBA00022723"/>
    </source>
</evidence>
<dbReference type="InterPro" id="IPR018239">
    <property type="entry name" value="DNA_ligase_AS"/>
</dbReference>
<evidence type="ECO:0000256" key="6">
    <source>
        <dbReference type="ARBA" id="ARBA00022763"/>
    </source>
</evidence>
<dbReference type="SUPFAM" id="SSF47781">
    <property type="entry name" value="RuvA domain 2-like"/>
    <property type="match status" value="1"/>
</dbReference>
<dbReference type="SMART" id="SM00532">
    <property type="entry name" value="LIGANc"/>
    <property type="match status" value="1"/>
</dbReference>
<dbReference type="Pfam" id="PF12826">
    <property type="entry name" value="HHH_2"/>
    <property type="match status" value="1"/>
</dbReference>
<dbReference type="Proteomes" id="UP000284557">
    <property type="component" value="Unassembled WGS sequence"/>
</dbReference>
<comment type="catalytic activity">
    <reaction evidence="11 13 14">
        <text>NAD(+) + (deoxyribonucleotide)n-3'-hydroxyl + 5'-phospho-(deoxyribonucleotide)m = (deoxyribonucleotide)n+m + AMP + beta-nicotinamide D-nucleotide.</text>
        <dbReference type="EC" id="6.5.1.2"/>
    </reaction>
</comment>
<evidence type="ECO:0000256" key="7">
    <source>
        <dbReference type="ARBA" id="ARBA00022833"/>
    </source>
</evidence>
<protein>
    <recommendedName>
        <fullName evidence="2 13">DNA ligase</fullName>
        <ecNumber evidence="1 13">6.5.1.2</ecNumber>
    </recommendedName>
    <alternativeName>
        <fullName evidence="13">Polydeoxyribonucleotide synthase [NAD(+)]</fullName>
    </alternativeName>
</protein>
<evidence type="ECO:0000256" key="10">
    <source>
        <dbReference type="ARBA" id="ARBA00023204"/>
    </source>
</evidence>
<dbReference type="PANTHER" id="PTHR23389">
    <property type="entry name" value="CHROMOSOME TRANSMISSION FIDELITY FACTOR 18"/>
    <property type="match status" value="1"/>
</dbReference>
<evidence type="ECO:0000256" key="8">
    <source>
        <dbReference type="ARBA" id="ARBA00022842"/>
    </source>
</evidence>
<evidence type="ECO:0000256" key="1">
    <source>
        <dbReference type="ARBA" id="ARBA00012722"/>
    </source>
</evidence>
<dbReference type="PROSITE" id="PS01055">
    <property type="entry name" value="DNA_LIGASE_N1"/>
    <property type="match status" value="1"/>
</dbReference>
<feature type="binding site" evidence="13">
    <location>
        <begin position="33"/>
        <end position="37"/>
    </location>
    <ligand>
        <name>NAD(+)</name>
        <dbReference type="ChEBI" id="CHEBI:57540"/>
    </ligand>
</feature>
<dbReference type="FunFam" id="3.40.50.10190:FF:000054">
    <property type="entry name" value="DNA ligase"/>
    <property type="match status" value="1"/>
</dbReference>
<dbReference type="SUPFAM" id="SSF50249">
    <property type="entry name" value="Nucleic acid-binding proteins"/>
    <property type="match status" value="1"/>
</dbReference>
<accession>A0A418L618</accession>
<dbReference type="PROSITE" id="PS50172">
    <property type="entry name" value="BRCT"/>
    <property type="match status" value="1"/>
</dbReference>
<sequence length="681" mass="74084">MDSDIQRQWGELAEEVRGHQFRYYVKDAPVISDGQFDELLRRLTALEEQYPELRTPDSPTQLVGGAGFVTEFRSVDHLERMLSLDNAFSSDELTAWDARVRGDIGEEPEYLCELKIDGVALSLVYENGVLVRGATRGDGRSGEDVTLNARTIEDVPERLAKSEKYPIPALLEVRGEVFFRLEDFEALNASLVEESKPPFANPRNSAAGSLRQKNPAITARRRLRMICHGLGRAEGFSPESLHDAYLALGEWGLPVSTHTTKVRGIAKVQERVNYWAEHRHDVEHEIDGVVVKVDTVALQRRLGSTSRAPRWAIAYKYPPEEATTELLDIRVSVGRTGRVTPFAYMTPVKVAGSTVSLATLHNASEVKRKGVLIGDTVVIRKAGDVIPEVLGPVADLRNGNEREFVMPTACPECGTTLAHEKEGDADIRCPNSRSCPAQLRERVFHVAGRGAFDIEALGYEAAIALLAAGVIEDEGDLFGLTADDLLRTDLFKTKSGALSANGARLLDNLDKAKQQPLWRVLVALSIRHVGPTAARALATEFGDLEAIEGASVEQLAAVEGVGATIAAAVVDWFSVDWHRAIVDKWRAAGVRTADERDDSIPRNLEGLSIVVTGSLPGFSRDEAKEAIIARGGKSASSVSKKTAFVVVGDSPGSKYDKAVELGVTILDEDGFRALLADGPPA</sequence>
<dbReference type="RefSeq" id="WP_005081366.1">
    <property type="nucleotide sequence ID" value="NZ_CP014957.1"/>
</dbReference>
<dbReference type="InterPro" id="IPR004149">
    <property type="entry name" value="Znf_DNAligase_C4"/>
</dbReference>
<keyword evidence="8 13" id="KW-0460">Magnesium</keyword>
<dbReference type="SMART" id="SM00292">
    <property type="entry name" value="BRCT"/>
    <property type="match status" value="1"/>
</dbReference>
<gene>
    <name evidence="13 16" type="primary">ligA</name>
    <name evidence="17" type="ORF">D2E76_14275</name>
    <name evidence="16" type="ORF">ERS075527_04665</name>
</gene>
<dbReference type="InterPro" id="IPR013839">
    <property type="entry name" value="DNAligase_adenylation"/>
</dbReference>
<dbReference type="GO" id="GO:0005829">
    <property type="term" value="C:cytosol"/>
    <property type="evidence" value="ECO:0007669"/>
    <property type="project" value="TreeGrafter"/>
</dbReference>
<dbReference type="Gene3D" id="2.40.50.140">
    <property type="entry name" value="Nucleic acid-binding proteins"/>
    <property type="match status" value="1"/>
</dbReference>
<keyword evidence="5 13" id="KW-0479">Metal-binding</keyword>
<name>A0A418L618_9MYCO</name>
<feature type="binding site" evidence="13">
    <location>
        <begin position="83"/>
        <end position="84"/>
    </location>
    <ligand>
        <name>NAD(+)</name>
        <dbReference type="ChEBI" id="CHEBI:57540"/>
    </ligand>
</feature>
<evidence type="ECO:0000313" key="19">
    <source>
        <dbReference type="Proteomes" id="UP000284557"/>
    </source>
</evidence>
<dbReference type="SUPFAM" id="SSF52113">
    <property type="entry name" value="BRCT domain"/>
    <property type="match status" value="1"/>
</dbReference>
<organism evidence="16 18">
    <name type="scientific">Mycobacteroides abscessus</name>
    <dbReference type="NCBI Taxonomy" id="36809"/>
    <lineage>
        <taxon>Bacteria</taxon>
        <taxon>Bacillati</taxon>
        <taxon>Actinomycetota</taxon>
        <taxon>Actinomycetes</taxon>
        <taxon>Mycobacteriales</taxon>
        <taxon>Mycobacteriaceae</taxon>
        <taxon>Mycobacteroides</taxon>
    </lineage>
</organism>
<dbReference type="Gene3D" id="1.10.287.610">
    <property type="entry name" value="Helix hairpin bin"/>
    <property type="match status" value="1"/>
</dbReference>
<keyword evidence="13" id="KW-0464">Manganese</keyword>